<protein>
    <submittedName>
        <fullName evidence="1">Uncharacterized protein</fullName>
    </submittedName>
</protein>
<name>A0A5C7FFB8_9BACT</name>
<reference evidence="1 2" key="1">
    <citation type="submission" date="2019-08" db="EMBL/GenBank/DDBJ databases">
        <title>Lewinella sp. strain SSH13 Genome sequencing and assembly.</title>
        <authorList>
            <person name="Kim I."/>
        </authorList>
    </citation>
    <scope>NUCLEOTIDE SEQUENCE [LARGE SCALE GENOMIC DNA]</scope>
    <source>
        <strain evidence="1 2">SSH13</strain>
    </source>
</reference>
<sequence>MSDHIHQPTVLHQDKYGYLVYCPNCSGFQISYGTFALSQNQHDLECFADLINRYYHRYAQRTERMRRDIFLDTPYVGFGIILSAADLERLNSILQKGLLILAAQDPVSQQ</sequence>
<dbReference type="EMBL" id="VOXD01000053">
    <property type="protein sequence ID" value="TXF84383.1"/>
    <property type="molecule type" value="Genomic_DNA"/>
</dbReference>
<comment type="caution">
    <text evidence="1">The sequence shown here is derived from an EMBL/GenBank/DDBJ whole genome shotgun (WGS) entry which is preliminary data.</text>
</comment>
<organism evidence="1 2">
    <name type="scientific">Neolewinella aurantiaca</name>
    <dbReference type="NCBI Taxonomy" id="2602767"/>
    <lineage>
        <taxon>Bacteria</taxon>
        <taxon>Pseudomonadati</taxon>
        <taxon>Bacteroidota</taxon>
        <taxon>Saprospiria</taxon>
        <taxon>Saprospirales</taxon>
        <taxon>Lewinellaceae</taxon>
        <taxon>Neolewinella</taxon>
    </lineage>
</organism>
<dbReference type="Pfam" id="PF20391">
    <property type="entry name" value="DUF6686"/>
    <property type="match status" value="1"/>
</dbReference>
<gene>
    <name evidence="1" type="ORF">FUA23_21225</name>
</gene>
<dbReference type="RefSeq" id="WP_147932791.1">
    <property type="nucleotide sequence ID" value="NZ_VOXD01000053.1"/>
</dbReference>
<dbReference type="Proteomes" id="UP000321907">
    <property type="component" value="Unassembled WGS sequence"/>
</dbReference>
<dbReference type="AlphaFoldDB" id="A0A5C7FFB8"/>
<dbReference type="InterPro" id="IPR046508">
    <property type="entry name" value="DUF6686"/>
</dbReference>
<dbReference type="OrthoDB" id="1494199at2"/>
<accession>A0A5C7FFB8</accession>
<proteinExistence type="predicted"/>
<evidence type="ECO:0000313" key="2">
    <source>
        <dbReference type="Proteomes" id="UP000321907"/>
    </source>
</evidence>
<keyword evidence="2" id="KW-1185">Reference proteome</keyword>
<evidence type="ECO:0000313" key="1">
    <source>
        <dbReference type="EMBL" id="TXF84383.1"/>
    </source>
</evidence>